<proteinExistence type="predicted"/>
<evidence type="ECO:0000313" key="1">
    <source>
        <dbReference type="EMBL" id="MFC7153808.1"/>
    </source>
</evidence>
<gene>
    <name evidence="1" type="ORF">ACFQMJ_35240</name>
</gene>
<keyword evidence="2" id="KW-1185">Reference proteome</keyword>
<reference evidence="2" key="1">
    <citation type="journal article" date="2019" name="Int. J. Syst. Evol. Microbiol.">
        <title>The Global Catalogue of Microorganisms (GCM) 10K type strain sequencing project: providing services to taxonomists for standard genome sequencing and annotation.</title>
        <authorList>
            <consortium name="The Broad Institute Genomics Platform"/>
            <consortium name="The Broad Institute Genome Sequencing Center for Infectious Disease"/>
            <person name="Wu L."/>
            <person name="Ma J."/>
        </authorList>
    </citation>
    <scope>NUCLEOTIDE SEQUENCE [LARGE SCALE GENOMIC DNA]</scope>
    <source>
        <strain evidence="2">KCTC 12907</strain>
    </source>
</reference>
<comment type="caution">
    <text evidence="1">The sequence shown here is derived from an EMBL/GenBank/DDBJ whole genome shotgun (WGS) entry which is preliminary data.</text>
</comment>
<dbReference type="RefSeq" id="WP_378052107.1">
    <property type="nucleotide sequence ID" value="NZ_JBHMDN010000045.1"/>
</dbReference>
<evidence type="ECO:0000313" key="2">
    <source>
        <dbReference type="Proteomes" id="UP001596378"/>
    </source>
</evidence>
<evidence type="ECO:0008006" key="3">
    <source>
        <dbReference type="Google" id="ProtNLM"/>
    </source>
</evidence>
<dbReference type="Proteomes" id="UP001596378">
    <property type="component" value="Unassembled WGS sequence"/>
</dbReference>
<dbReference type="EMBL" id="JBHTAI010000047">
    <property type="protein sequence ID" value="MFC7153808.1"/>
    <property type="molecule type" value="Genomic_DNA"/>
</dbReference>
<name>A0ABW2FPV6_9BACL</name>
<accession>A0ABW2FPV6</accession>
<organism evidence="1 2">
    <name type="scientific">Cohnella cellulosilytica</name>
    <dbReference type="NCBI Taxonomy" id="986710"/>
    <lineage>
        <taxon>Bacteria</taxon>
        <taxon>Bacillati</taxon>
        <taxon>Bacillota</taxon>
        <taxon>Bacilli</taxon>
        <taxon>Bacillales</taxon>
        <taxon>Paenibacillaceae</taxon>
        <taxon>Cohnella</taxon>
    </lineage>
</organism>
<protein>
    <recommendedName>
        <fullName evidence="3">Virion structural protein</fullName>
    </recommendedName>
</protein>
<sequence length="359" mass="39826">MLKINSSVGNHLNVALFRGIRNARGIEVTLGSTGLAARVRLAFGVDDKNFAFTVNNLTEGASFNYTNLQRITAGGLDTIGSLPVSRVNGNDFAAVAGNSIKAVQGQNVQLFHNGVLKCMLYPTPESLFSLSVGPLYAGVSWRDAAAGYNYTVSKVRVFPKVIDRYMHLSLDDFISPLKDLTLNVSTYTSLFEQADFAYIKYLHVTYVAVFTLNLFYEDSDAWNLSSMTTKCKVEFRKNADWLKFAFHAQNASSNYGGGLIPAATALSHYQTMMTVIKSFSSGYNIDRVPRVGNIDTARLWKNAGARGFLTADDNRSTVYYLNSIQRDTMQECDDYFDEIEGFYFAKTMTEYFGARGPLS</sequence>